<sequence>MKIRSTSIAVLAAVPLALAGCAAGPAQAPAPAPPPKAAAPSPEGVAWAGRMCGLVGGFAASQQQLPGVDKTNTATVKKTVIERIDSAVRSADDTINGLRGLGPAPIAGADAVNDGFQQGFTQVRDLLGSAAEKAKQVDPTNEKSFQEGMAAMQQELQKGQQLDLKDELAALEQNEELKAASRQAPECKQFFTPPQQQPPR</sequence>
<evidence type="ECO:0000256" key="2">
    <source>
        <dbReference type="SAM" id="SignalP"/>
    </source>
</evidence>
<protein>
    <recommendedName>
        <fullName evidence="5">Small secreted protein</fullName>
    </recommendedName>
</protein>
<organism evidence="3 4">
    <name type="scientific">Saccharopolyspora shandongensis</name>
    <dbReference type="NCBI Taxonomy" id="418495"/>
    <lineage>
        <taxon>Bacteria</taxon>
        <taxon>Bacillati</taxon>
        <taxon>Actinomycetota</taxon>
        <taxon>Actinomycetes</taxon>
        <taxon>Pseudonocardiales</taxon>
        <taxon>Pseudonocardiaceae</taxon>
        <taxon>Saccharopolyspora</taxon>
    </lineage>
</organism>
<dbReference type="RefSeq" id="WP_093268111.1">
    <property type="nucleotide sequence ID" value="NZ_FNOK01000020.1"/>
</dbReference>
<keyword evidence="4" id="KW-1185">Reference proteome</keyword>
<dbReference type="Proteomes" id="UP000199529">
    <property type="component" value="Unassembled WGS sequence"/>
</dbReference>
<dbReference type="AlphaFoldDB" id="A0A1H3HGG3"/>
<evidence type="ECO:0000313" key="3">
    <source>
        <dbReference type="EMBL" id="SDY13918.1"/>
    </source>
</evidence>
<evidence type="ECO:0000256" key="1">
    <source>
        <dbReference type="SAM" id="MobiDB-lite"/>
    </source>
</evidence>
<name>A0A1H3HGG3_9PSEU</name>
<dbReference type="STRING" id="418495.SAMN05216215_1020122"/>
<feature type="region of interest" description="Disordered" evidence="1">
    <location>
        <begin position="173"/>
        <end position="200"/>
    </location>
</feature>
<feature type="signal peptide" evidence="2">
    <location>
        <begin position="1"/>
        <end position="28"/>
    </location>
</feature>
<dbReference type="OrthoDB" id="3690385at2"/>
<reference evidence="4" key="1">
    <citation type="submission" date="2016-10" db="EMBL/GenBank/DDBJ databases">
        <authorList>
            <person name="Varghese N."/>
            <person name="Submissions S."/>
        </authorList>
    </citation>
    <scope>NUCLEOTIDE SEQUENCE [LARGE SCALE GENOMIC DNA]</scope>
    <source>
        <strain evidence="4">CGMCC 4.3530</strain>
    </source>
</reference>
<gene>
    <name evidence="3" type="ORF">SAMN05216215_1020122</name>
</gene>
<dbReference type="EMBL" id="FNOK01000020">
    <property type="protein sequence ID" value="SDY13918.1"/>
    <property type="molecule type" value="Genomic_DNA"/>
</dbReference>
<evidence type="ECO:0008006" key="5">
    <source>
        <dbReference type="Google" id="ProtNLM"/>
    </source>
</evidence>
<proteinExistence type="predicted"/>
<evidence type="ECO:0000313" key="4">
    <source>
        <dbReference type="Proteomes" id="UP000199529"/>
    </source>
</evidence>
<feature type="chain" id="PRO_5011679179" description="Small secreted protein" evidence="2">
    <location>
        <begin position="29"/>
        <end position="200"/>
    </location>
</feature>
<accession>A0A1H3HGG3</accession>
<dbReference type="PROSITE" id="PS51257">
    <property type="entry name" value="PROKAR_LIPOPROTEIN"/>
    <property type="match status" value="1"/>
</dbReference>
<keyword evidence="2" id="KW-0732">Signal</keyword>